<gene>
    <name evidence="1" type="ORF">EGD98_18270</name>
</gene>
<evidence type="ECO:0000313" key="2">
    <source>
        <dbReference type="Proteomes" id="UP000783863"/>
    </source>
</evidence>
<proteinExistence type="predicted"/>
<name>A0A8J8CCQ2_9EURY</name>
<protein>
    <submittedName>
        <fullName evidence="1">Uncharacterized protein</fullName>
    </submittedName>
</protein>
<sequence length="106" mass="11774">MTNETETIEGYVMDVGCIRKNARDELLQKARVHTRDCALMGHCIESGYGIVSDDDTLTVLDPDATPHVVDVVETSDTAEGIQLHVEREHRDGAMETTDVTEIESRD</sequence>
<dbReference type="EMBL" id="RKLQ01000005">
    <property type="protein sequence ID" value="MBX0305593.1"/>
    <property type="molecule type" value="Genomic_DNA"/>
</dbReference>
<accession>A0A8J8CCQ2</accession>
<comment type="caution">
    <text evidence="1">The sequence shown here is derived from an EMBL/GenBank/DDBJ whole genome shotgun (WGS) entry which is preliminary data.</text>
</comment>
<keyword evidence="2" id="KW-1185">Reference proteome</keyword>
<dbReference type="RefSeq" id="WP_220589821.1">
    <property type="nucleotide sequence ID" value="NZ_RKLQ01000005.1"/>
</dbReference>
<reference evidence="1" key="1">
    <citation type="submission" date="2021-06" db="EMBL/GenBank/DDBJ databases">
        <title>Halomicroarcula sp. F24A a new haloarchaeum isolated from saline soil.</title>
        <authorList>
            <person name="Duran-Viseras A."/>
            <person name="Sanchez-Porro C."/>
            <person name="Ventosa A."/>
        </authorList>
    </citation>
    <scope>NUCLEOTIDE SEQUENCE</scope>
    <source>
        <strain evidence="1">F24A</strain>
    </source>
</reference>
<evidence type="ECO:0000313" key="1">
    <source>
        <dbReference type="EMBL" id="MBX0305593.1"/>
    </source>
</evidence>
<dbReference type="AlphaFoldDB" id="A0A8J8CCQ2"/>
<organism evidence="1 2">
    <name type="scientific">Haloarcula salinisoli</name>
    <dbReference type="NCBI Taxonomy" id="2487746"/>
    <lineage>
        <taxon>Archaea</taxon>
        <taxon>Methanobacteriati</taxon>
        <taxon>Methanobacteriota</taxon>
        <taxon>Stenosarchaea group</taxon>
        <taxon>Halobacteria</taxon>
        <taxon>Halobacteriales</taxon>
        <taxon>Haloarculaceae</taxon>
        <taxon>Haloarcula</taxon>
    </lineage>
</organism>
<dbReference type="Proteomes" id="UP000783863">
    <property type="component" value="Unassembled WGS sequence"/>
</dbReference>